<comment type="caution">
    <text evidence="2">The sequence shown here is derived from an EMBL/GenBank/DDBJ whole genome shotgun (WGS) entry which is preliminary data.</text>
</comment>
<accession>A0ABT7MKK2</accession>
<evidence type="ECO:0000313" key="3">
    <source>
        <dbReference type="Proteomes" id="UP001230807"/>
    </source>
</evidence>
<organism evidence="2 3">
    <name type="scientific">Exiguobacterium mexicanum</name>
    <dbReference type="NCBI Taxonomy" id="340146"/>
    <lineage>
        <taxon>Bacteria</taxon>
        <taxon>Bacillati</taxon>
        <taxon>Bacillota</taxon>
        <taxon>Bacilli</taxon>
        <taxon>Bacillales</taxon>
        <taxon>Bacillales Family XII. Incertae Sedis</taxon>
        <taxon>Exiguobacterium</taxon>
    </lineage>
</organism>
<reference evidence="2 3" key="1">
    <citation type="submission" date="2023-06" db="EMBL/GenBank/DDBJ databases">
        <title>Influencing factors and mechanism of Cr(VI) reduction by facultative anaerobic Exiguobacterium sp. PY14.</title>
        <authorList>
            <person name="Zou L."/>
        </authorList>
    </citation>
    <scope>NUCLEOTIDE SEQUENCE [LARGE SCALE GENOMIC DNA]</scope>
    <source>
        <strain evidence="2 3">PY14</strain>
    </source>
</reference>
<dbReference type="Proteomes" id="UP001230807">
    <property type="component" value="Unassembled WGS sequence"/>
</dbReference>
<keyword evidence="1" id="KW-0812">Transmembrane</keyword>
<feature type="transmembrane region" description="Helical" evidence="1">
    <location>
        <begin position="20"/>
        <end position="41"/>
    </location>
</feature>
<dbReference type="InterPro" id="IPR020076">
    <property type="entry name" value="DUF2768"/>
</dbReference>
<feature type="transmembrane region" description="Helical" evidence="1">
    <location>
        <begin position="53"/>
        <end position="74"/>
    </location>
</feature>
<protein>
    <submittedName>
        <fullName evidence="2">DUF2768 domain-containing protein</fullName>
    </submittedName>
</protein>
<proteinExistence type="predicted"/>
<evidence type="ECO:0000313" key="2">
    <source>
        <dbReference type="EMBL" id="MDL5375943.1"/>
    </source>
</evidence>
<keyword evidence="3" id="KW-1185">Reference proteome</keyword>
<name>A0ABT7MKK2_9BACL</name>
<keyword evidence="1" id="KW-0472">Membrane</keyword>
<dbReference type="Pfam" id="PF10966">
    <property type="entry name" value="DUF2768"/>
    <property type="match status" value="1"/>
</dbReference>
<keyword evidence="1" id="KW-1133">Transmembrane helix</keyword>
<dbReference type="EMBL" id="JASWER010000001">
    <property type="protein sequence ID" value="MDL5375943.1"/>
    <property type="molecule type" value="Genomic_DNA"/>
</dbReference>
<evidence type="ECO:0000256" key="1">
    <source>
        <dbReference type="SAM" id="Phobius"/>
    </source>
</evidence>
<sequence length="80" mass="8540">MYGARFKEKVEGIDVTPSLIKMWISFAGIGAFAIAALMVAVSHTKLTGWFAALVRVIAFVIFLFGTIIMIYVVASGPTGG</sequence>
<gene>
    <name evidence="2" type="ORF">QR695_02845</name>
</gene>